<dbReference type="InterPro" id="IPR024146">
    <property type="entry name" value="Claspin"/>
</dbReference>
<evidence type="ECO:0000256" key="4">
    <source>
        <dbReference type="SAM" id="MobiDB-lite"/>
    </source>
</evidence>
<feature type="region of interest" description="Disordered" evidence="4">
    <location>
        <begin position="1"/>
        <end position="127"/>
    </location>
</feature>
<organism evidence="5">
    <name type="scientific">Lepeophtheirus salmonis</name>
    <name type="common">Salmon louse</name>
    <name type="synonym">Caligus salmonis</name>
    <dbReference type="NCBI Taxonomy" id="72036"/>
    <lineage>
        <taxon>Eukaryota</taxon>
        <taxon>Metazoa</taxon>
        <taxon>Ecdysozoa</taxon>
        <taxon>Arthropoda</taxon>
        <taxon>Crustacea</taxon>
        <taxon>Multicrustacea</taxon>
        <taxon>Hexanauplia</taxon>
        <taxon>Copepoda</taxon>
        <taxon>Siphonostomatoida</taxon>
        <taxon>Caligidae</taxon>
        <taxon>Lepeophtheirus</taxon>
    </lineage>
</organism>
<feature type="compositionally biased region" description="Basic and acidic residues" evidence="4">
    <location>
        <begin position="29"/>
        <end position="39"/>
    </location>
</feature>
<dbReference type="PANTHER" id="PTHR14396:SF10">
    <property type="entry name" value="CLASPIN"/>
    <property type="match status" value="1"/>
</dbReference>
<feature type="region of interest" description="Disordered" evidence="4">
    <location>
        <begin position="752"/>
        <end position="785"/>
    </location>
</feature>
<feature type="region of interest" description="Disordered" evidence="4">
    <location>
        <begin position="840"/>
        <end position="876"/>
    </location>
</feature>
<dbReference type="GO" id="GO:0010997">
    <property type="term" value="F:anaphase-promoting complex binding"/>
    <property type="evidence" value="ECO:0007669"/>
    <property type="project" value="TreeGrafter"/>
</dbReference>
<evidence type="ECO:0000313" key="5">
    <source>
        <dbReference type="EMBL" id="CDW18802.1"/>
    </source>
</evidence>
<dbReference type="GO" id="GO:0033314">
    <property type="term" value="P:mitotic DNA replication checkpoint signaling"/>
    <property type="evidence" value="ECO:0007669"/>
    <property type="project" value="TreeGrafter"/>
</dbReference>
<keyword evidence="3" id="KW-0539">Nucleus</keyword>
<dbReference type="OrthoDB" id="6366884at2759"/>
<proteinExistence type="predicted"/>
<feature type="compositionally biased region" description="Polar residues" evidence="4">
    <location>
        <begin position="1"/>
        <end position="10"/>
    </location>
</feature>
<evidence type="ECO:0000256" key="2">
    <source>
        <dbReference type="ARBA" id="ARBA00022553"/>
    </source>
</evidence>
<feature type="compositionally biased region" description="Acidic residues" evidence="4">
    <location>
        <begin position="686"/>
        <end position="703"/>
    </location>
</feature>
<feature type="region of interest" description="Disordered" evidence="4">
    <location>
        <begin position="355"/>
        <end position="507"/>
    </location>
</feature>
<dbReference type="EMBL" id="HACA01001441">
    <property type="protein sequence ID" value="CDW18802.1"/>
    <property type="molecule type" value="Transcribed_RNA"/>
</dbReference>
<dbReference type="GO" id="GO:0005634">
    <property type="term" value="C:nucleus"/>
    <property type="evidence" value="ECO:0007669"/>
    <property type="project" value="UniProtKB-SubCell"/>
</dbReference>
<feature type="compositionally biased region" description="Acidic residues" evidence="4">
    <location>
        <begin position="70"/>
        <end position="82"/>
    </location>
</feature>
<protein>
    <submittedName>
        <fullName evidence="5">Claspin [Ictidomys tridecemlineatus]</fullName>
    </submittedName>
</protein>
<feature type="compositionally biased region" description="Acidic residues" evidence="4">
    <location>
        <begin position="644"/>
        <end position="656"/>
    </location>
</feature>
<evidence type="ECO:0000256" key="1">
    <source>
        <dbReference type="ARBA" id="ARBA00004123"/>
    </source>
</evidence>
<feature type="region of interest" description="Disordered" evidence="4">
    <location>
        <begin position="675"/>
        <end position="703"/>
    </location>
</feature>
<dbReference type="AlphaFoldDB" id="A0A0K2SZJ8"/>
<name>A0A0K2SZJ8_LEPSM</name>
<dbReference type="PANTHER" id="PTHR14396">
    <property type="entry name" value="CLASPIN"/>
    <property type="match status" value="1"/>
</dbReference>
<gene>
    <name evidence="5" type="primary">Clspn</name>
</gene>
<accession>A0A0K2SZJ8</accession>
<keyword evidence="2" id="KW-0597">Phosphoprotein</keyword>
<feature type="region of interest" description="Disordered" evidence="4">
    <location>
        <begin position="924"/>
        <end position="957"/>
    </location>
</feature>
<feature type="compositionally biased region" description="Acidic residues" evidence="4">
    <location>
        <begin position="618"/>
        <end position="636"/>
    </location>
</feature>
<feature type="compositionally biased region" description="Acidic residues" evidence="4">
    <location>
        <begin position="355"/>
        <end position="391"/>
    </location>
</feature>
<feature type="compositionally biased region" description="Acidic residues" evidence="4">
    <location>
        <begin position="406"/>
        <end position="442"/>
    </location>
</feature>
<feature type="compositionally biased region" description="Polar residues" evidence="4">
    <location>
        <begin position="498"/>
        <end position="507"/>
    </location>
</feature>
<evidence type="ECO:0000256" key="3">
    <source>
        <dbReference type="ARBA" id="ARBA00023242"/>
    </source>
</evidence>
<sequence>MEDENPLNNSPEEEIKLTLDSDSDDEEQDPKAKEDKSPDNRISSSDEEDEIKIHNGQRGKSVGRIRLDLSDDDEETNIEGEEVQNKDPSSDEDEVDSPLVLEGDEKREEDSNPEGISSMSVKERASNLFEIRSTSQRRLRESSVHIPYHIPKKLSLDEFLSRRKSGNDLNLREKEIESTYQEDEDKDVLDPELKSQSPSIKSSLLLKKLGVDLPSLVHQSQPKISSNNMIDLGSIEKSTTHVMSKGIYDLQGRLAKHISSAPSSLKKDRVISVVTKEVKENGSEVLEPSQINVPDEATASNVNCSINFDKVEKAKRSDVSGAQFRALKETLKLKMMEARKKDLIKKELLKKMEEENYEEDGFNDNEEDITDEENVSQSEGETESEPEEEPEIFDKKTPPKNGFIDFEAEDDQEEEIDDNDNDDVEEDDEEETGALTLEEDSILELTDAPNENPSHESPSQTSNCQGQEDSSKNTTPFSQLANNSTLRWTPIEERAVDSNGTTNNNSLTQQHARKRLGFEELFDASDPCVDDFSDVVGLCSGQFLANKRESLPYKDTAITMSQMKSSSISSSMPLDVDTQDTLPLIKASPCLIDDVEDEPFDGFKSRRVATQRMILSDDSSDDEEDNGDVEEDDPLVEESREGAMEEDVEYDSEENEIPTKGSLFDKKGLLREDFLEKEAELSGSDEGSEDEDEVGMDDLEMEEGDMEDFDQDKMREEVGKIHHNQILDEDRREVRLLKEAFLEDGDLHSEKTRGRSFRWLNNGDVNEELEKRPSDDEAEVEDDKTEKLRLDRVEREKWIKNSASIIAESDDENVENSQDDDSQLIQLGNKALRKLENSKKPIISVPSKHVPPSFTPSKKLPLQAMKNNGSKGSFLSRASEKLTKIAELAKNKGETREGSGAKGNSKNFVFCAISPKKVSNGDAFTTTTNQKKSSKKFRKETATCPASKRPKIERTLDDGNTSTIFGFLK</sequence>
<dbReference type="GO" id="GO:0007095">
    <property type="term" value="P:mitotic G2 DNA damage checkpoint signaling"/>
    <property type="evidence" value="ECO:0007669"/>
    <property type="project" value="TreeGrafter"/>
</dbReference>
<comment type="subcellular location">
    <subcellularLocation>
        <location evidence="1">Nucleus</location>
    </subcellularLocation>
</comment>
<reference evidence="5" key="1">
    <citation type="submission" date="2014-05" db="EMBL/GenBank/DDBJ databases">
        <authorList>
            <person name="Chronopoulou M."/>
        </authorList>
    </citation>
    <scope>NUCLEOTIDE SEQUENCE</scope>
    <source>
        <tissue evidence="5">Whole organism</tissue>
    </source>
</reference>
<feature type="compositionally biased region" description="Polar residues" evidence="4">
    <location>
        <begin position="449"/>
        <end position="487"/>
    </location>
</feature>
<feature type="region of interest" description="Disordered" evidence="4">
    <location>
        <begin position="613"/>
        <end position="663"/>
    </location>
</feature>